<sequence>MNSGLMLDQFSHMRPPTFSEREQHCYRAEKMLLRQFVLLKLEDKVPDCLSIEDMKQRVLRGRSFIDESQEMAKRMQARELHLAEQAWSSARKFCVDQMEWEIVVDLKTEKRLSQLLGRKVTLEGLQMYLPIIRSKAEQEVRNCLLQLSSKLPDFFVCPDTGTRYKPGLVSELQRKTRPLAPQVVQTALDILLSKTHLHVEVTDPPSRANIKIKDSDLKLRIESSCTLIGRLLADAAASCFCLNSFFFRDRLQHFCTSESKNMVTAVYKRFTERSKSFFLLDFDESFHVARKTVLNITLDMMGDRLGAAYHWEQHQRSTEEEVETPEVHHVAEENTDERQVEERRGVRAFFRQDDP</sequence>
<evidence type="ECO:0000313" key="3">
    <source>
        <dbReference type="Proteomes" id="UP001178508"/>
    </source>
</evidence>
<proteinExistence type="predicted"/>
<feature type="region of interest" description="Disordered" evidence="1">
    <location>
        <begin position="315"/>
        <end position="355"/>
    </location>
</feature>
<dbReference type="AlphaFoldDB" id="A0AAV1H4U9"/>
<accession>A0AAV1H4U9</accession>
<protein>
    <submittedName>
        <fullName evidence="2">Uncharacterized protein LOC117830199</fullName>
    </submittedName>
</protein>
<gene>
    <name evidence="2" type="ORF">XNOV1_A033219</name>
</gene>
<dbReference type="EMBL" id="OY660882">
    <property type="protein sequence ID" value="CAJ1080501.1"/>
    <property type="molecule type" value="Genomic_DNA"/>
</dbReference>
<evidence type="ECO:0000256" key="1">
    <source>
        <dbReference type="SAM" id="MobiDB-lite"/>
    </source>
</evidence>
<reference evidence="2" key="1">
    <citation type="submission" date="2023-08" db="EMBL/GenBank/DDBJ databases">
        <authorList>
            <person name="Alioto T."/>
            <person name="Alioto T."/>
            <person name="Gomez Garrido J."/>
        </authorList>
    </citation>
    <scope>NUCLEOTIDE SEQUENCE</scope>
</reference>
<evidence type="ECO:0000313" key="2">
    <source>
        <dbReference type="EMBL" id="CAJ1080501.1"/>
    </source>
</evidence>
<dbReference type="Proteomes" id="UP001178508">
    <property type="component" value="Chromosome 19"/>
</dbReference>
<keyword evidence="3" id="KW-1185">Reference proteome</keyword>
<organism evidence="2 3">
    <name type="scientific">Xyrichtys novacula</name>
    <name type="common">Pearly razorfish</name>
    <name type="synonym">Hemipteronotus novacula</name>
    <dbReference type="NCBI Taxonomy" id="13765"/>
    <lineage>
        <taxon>Eukaryota</taxon>
        <taxon>Metazoa</taxon>
        <taxon>Chordata</taxon>
        <taxon>Craniata</taxon>
        <taxon>Vertebrata</taxon>
        <taxon>Euteleostomi</taxon>
        <taxon>Actinopterygii</taxon>
        <taxon>Neopterygii</taxon>
        <taxon>Teleostei</taxon>
        <taxon>Neoteleostei</taxon>
        <taxon>Acanthomorphata</taxon>
        <taxon>Eupercaria</taxon>
        <taxon>Labriformes</taxon>
        <taxon>Labridae</taxon>
        <taxon>Xyrichtys</taxon>
    </lineage>
</organism>
<name>A0AAV1H4U9_XYRNO</name>